<dbReference type="EMBL" id="WMLB01000037">
    <property type="protein sequence ID" value="MTH69839.1"/>
    <property type="molecule type" value="Genomic_DNA"/>
</dbReference>
<name>A0A6I3M8N8_9MICO</name>
<gene>
    <name evidence="2" type="ORF">GJ743_15820</name>
</gene>
<evidence type="ECO:0000256" key="1">
    <source>
        <dbReference type="SAM" id="MobiDB-lite"/>
    </source>
</evidence>
<dbReference type="Proteomes" id="UP000433071">
    <property type="component" value="Unassembled WGS sequence"/>
</dbReference>
<evidence type="ECO:0000313" key="3">
    <source>
        <dbReference type="Proteomes" id="UP000433071"/>
    </source>
</evidence>
<dbReference type="Gene3D" id="1.25.40.10">
    <property type="entry name" value="Tetratricopeptide repeat domain"/>
    <property type="match status" value="2"/>
</dbReference>
<evidence type="ECO:0008006" key="4">
    <source>
        <dbReference type="Google" id="ProtNLM"/>
    </source>
</evidence>
<dbReference type="SUPFAM" id="SSF48452">
    <property type="entry name" value="TPR-like"/>
    <property type="match status" value="1"/>
</dbReference>
<accession>A0A6I3M8N8</accession>
<dbReference type="InterPro" id="IPR011990">
    <property type="entry name" value="TPR-like_helical_dom_sf"/>
</dbReference>
<dbReference type="OrthoDB" id="4760245at2"/>
<protein>
    <recommendedName>
        <fullName evidence="4">Tetratricopeptide repeat protein</fullName>
    </recommendedName>
</protein>
<sequence>MNGFGLGILSVNDADAAFVAESAQPVPPGTKRRQFGSTPVHGARRRESEAVRRAIEANISITVEAAQAQVERDRNSTTLSGLAQAFEIAGEQKAAIESATEALRACVSQSNSSTSEAADPMSARLALEVLFRSDRADDALGFAMNLPLSNQLRLVVGATLASAGRWDEAHAFVDAAEAPERDAVLGFMLALEGKSQAAVPHLRAALRHAPDDADSAFNLSIALWTMGARRKALQAALQATRSSPGRQDVALHYLELLLAEDSIERFDDEVDALERLGVDPPTRLIVLKARARLARNDVARAMKLLQQASARARSEDDRETIAEVESNLIRLRVLRGKISREEAIAELIKLHDEFPTSDVIVASLAQVSYRKKHARVLRQAFGRLRDQMPAARRAFVEYEIASLEGDNAQAAALASEWMTAEPENSRAWTAVLIASGIGQEDWPRVVDLARRALAEASDDLTLINNASYVLAMAGFGNEVIEVLEPHAETDFVLKATLGLAYLSVGQVTHGMKLYRQAAELAEKSDPDSRSLMTVYQAMVVRQLGLLDATDATMLSAVSLPPVQLPDDWRDRPEFLRLEHVAVKRGYEWPMRL</sequence>
<reference evidence="2 3" key="1">
    <citation type="submission" date="2019-11" db="EMBL/GenBank/DDBJ databases">
        <title>Agromyces kandeliae sp. nov., isolated from mangrove soil.</title>
        <authorList>
            <person name="Wang R."/>
        </authorList>
    </citation>
    <scope>NUCLEOTIDE SEQUENCE [LARGE SCALE GENOMIC DNA]</scope>
    <source>
        <strain evidence="2 3">JCM 11433</strain>
    </source>
</reference>
<proteinExistence type="predicted"/>
<dbReference type="AlphaFoldDB" id="A0A6I3M8N8"/>
<organism evidence="2 3">
    <name type="scientific">Agromyces bracchium</name>
    <dbReference type="NCBI Taxonomy" id="88376"/>
    <lineage>
        <taxon>Bacteria</taxon>
        <taxon>Bacillati</taxon>
        <taxon>Actinomycetota</taxon>
        <taxon>Actinomycetes</taxon>
        <taxon>Micrococcales</taxon>
        <taxon>Microbacteriaceae</taxon>
        <taxon>Agromyces</taxon>
    </lineage>
</organism>
<dbReference type="RefSeq" id="WP_155052871.1">
    <property type="nucleotide sequence ID" value="NZ_BAAAIB010000002.1"/>
</dbReference>
<comment type="caution">
    <text evidence="2">The sequence shown here is derived from an EMBL/GenBank/DDBJ whole genome shotgun (WGS) entry which is preliminary data.</text>
</comment>
<feature type="region of interest" description="Disordered" evidence="1">
    <location>
        <begin position="24"/>
        <end position="49"/>
    </location>
</feature>
<dbReference type="SMART" id="SM00028">
    <property type="entry name" value="TPR"/>
    <property type="match status" value="5"/>
</dbReference>
<keyword evidence="3" id="KW-1185">Reference proteome</keyword>
<evidence type="ECO:0000313" key="2">
    <source>
        <dbReference type="EMBL" id="MTH69839.1"/>
    </source>
</evidence>
<dbReference type="InterPro" id="IPR019734">
    <property type="entry name" value="TPR_rpt"/>
</dbReference>